<dbReference type="OrthoDB" id="8775784at2759"/>
<feature type="domain" description="MADF" evidence="2">
    <location>
        <begin position="18"/>
        <end position="118"/>
    </location>
</feature>
<dbReference type="Pfam" id="PF10545">
    <property type="entry name" value="MADF_DNA_bdg"/>
    <property type="match status" value="1"/>
</dbReference>
<dbReference type="Proteomes" id="UP000515160">
    <property type="component" value="Chromosome 2R"/>
</dbReference>
<dbReference type="PROSITE" id="PS51029">
    <property type="entry name" value="MADF"/>
    <property type="match status" value="1"/>
</dbReference>
<keyword evidence="3" id="KW-1185">Reference proteome</keyword>
<accession>A0A9C6T1H8</accession>
<dbReference type="InterPro" id="IPR006578">
    <property type="entry name" value="MADF-dom"/>
</dbReference>
<name>A0A9C6T1H8_DROAB</name>
<gene>
    <name evidence="4" type="primary">LOC127566042</name>
</gene>
<evidence type="ECO:0000259" key="2">
    <source>
        <dbReference type="PROSITE" id="PS51029"/>
    </source>
</evidence>
<organism evidence="3 4">
    <name type="scientific">Drosophila albomicans</name>
    <name type="common">Fruit fly</name>
    <dbReference type="NCBI Taxonomy" id="7291"/>
    <lineage>
        <taxon>Eukaryota</taxon>
        <taxon>Metazoa</taxon>
        <taxon>Ecdysozoa</taxon>
        <taxon>Arthropoda</taxon>
        <taxon>Hexapoda</taxon>
        <taxon>Insecta</taxon>
        <taxon>Pterygota</taxon>
        <taxon>Neoptera</taxon>
        <taxon>Endopterygota</taxon>
        <taxon>Diptera</taxon>
        <taxon>Brachycera</taxon>
        <taxon>Muscomorpha</taxon>
        <taxon>Ephydroidea</taxon>
        <taxon>Drosophilidae</taxon>
        <taxon>Drosophila</taxon>
    </lineage>
</organism>
<sequence length="258" mass="30063">MANGSESRPYWSDEVIIFIITTIRNTPYMWDKTHKDYSIRYLKHNFWKNLKWTLEKRFKFRVYTNELARKWLNLASYYRLQQKAIFDANARGAHPEEIKRLEGWKFLKQLKFLPVLQDKNVADSENPFDESAHSDSDENSAALADDQKPAPHDTNSDNPLQLSSEPPRIKARKLDIEEFNIPMEDNDAEIEDTTPITVEPMIDEIHSTPSFHYGMAVAQDVFELDGNLKIDAKMEIMKVIVKYQKQQLHRTVMGLAGS</sequence>
<evidence type="ECO:0000313" key="3">
    <source>
        <dbReference type="Proteomes" id="UP000515160"/>
    </source>
</evidence>
<dbReference type="GeneID" id="127566042"/>
<evidence type="ECO:0000256" key="1">
    <source>
        <dbReference type="SAM" id="MobiDB-lite"/>
    </source>
</evidence>
<proteinExistence type="predicted"/>
<dbReference type="AlphaFoldDB" id="A0A9C6T1H8"/>
<reference evidence="4" key="1">
    <citation type="submission" date="2025-08" db="UniProtKB">
        <authorList>
            <consortium name="RefSeq"/>
        </authorList>
    </citation>
    <scope>IDENTIFICATION</scope>
    <source>
        <strain evidence="4">15112-1751.03</strain>
        <tissue evidence="4">Whole Adult</tissue>
    </source>
</reference>
<evidence type="ECO:0000313" key="4">
    <source>
        <dbReference type="RefSeq" id="XP_051863446.1"/>
    </source>
</evidence>
<dbReference type="RefSeq" id="XP_051863446.1">
    <property type="nucleotide sequence ID" value="XM_052007486.1"/>
</dbReference>
<feature type="region of interest" description="Disordered" evidence="1">
    <location>
        <begin position="123"/>
        <end position="167"/>
    </location>
</feature>
<protein>
    <submittedName>
        <fullName evidence="4">Uncharacterized protein LOC127566042</fullName>
    </submittedName>
</protein>
<feature type="compositionally biased region" description="Basic and acidic residues" evidence="1">
    <location>
        <begin position="145"/>
        <end position="155"/>
    </location>
</feature>